<evidence type="ECO:0000313" key="2">
    <source>
        <dbReference type="EMBL" id="MBM7836780.1"/>
    </source>
</evidence>
<evidence type="ECO:0000313" key="3">
    <source>
        <dbReference type="Proteomes" id="UP001179280"/>
    </source>
</evidence>
<comment type="caution">
    <text evidence="2">The sequence shown here is derived from an EMBL/GenBank/DDBJ whole genome shotgun (WGS) entry which is preliminary data.</text>
</comment>
<dbReference type="EMBL" id="JAFBCV010000001">
    <property type="protein sequence ID" value="MBM7836780.1"/>
    <property type="molecule type" value="Genomic_DNA"/>
</dbReference>
<dbReference type="Proteomes" id="UP001179280">
    <property type="component" value="Unassembled WGS sequence"/>
</dbReference>
<gene>
    <name evidence="2" type="ORF">JOC54_000011</name>
</gene>
<feature type="domain" description="DUF6792" evidence="1">
    <location>
        <begin position="18"/>
        <end position="231"/>
    </location>
</feature>
<dbReference type="RefSeq" id="WP_204463504.1">
    <property type="nucleotide sequence ID" value="NZ_JAFBCV010000001.1"/>
</dbReference>
<organism evidence="2 3">
    <name type="scientific">Shouchella xiaoxiensis</name>
    <dbReference type="NCBI Taxonomy" id="766895"/>
    <lineage>
        <taxon>Bacteria</taxon>
        <taxon>Bacillati</taxon>
        <taxon>Bacillota</taxon>
        <taxon>Bacilli</taxon>
        <taxon>Bacillales</taxon>
        <taxon>Bacillaceae</taxon>
        <taxon>Shouchella</taxon>
    </lineage>
</organism>
<proteinExistence type="predicted"/>
<dbReference type="InterPro" id="IPR046742">
    <property type="entry name" value="DUF6792"/>
</dbReference>
<name>A0ABS2SNH6_9BACI</name>
<accession>A0ABS2SNH6</accession>
<keyword evidence="3" id="KW-1185">Reference proteome</keyword>
<protein>
    <recommendedName>
        <fullName evidence="1">DUF6792 domain-containing protein</fullName>
    </recommendedName>
</protein>
<evidence type="ECO:0000259" key="1">
    <source>
        <dbReference type="Pfam" id="PF20591"/>
    </source>
</evidence>
<dbReference type="Pfam" id="PF20591">
    <property type="entry name" value="DUF6792"/>
    <property type="match status" value="1"/>
</dbReference>
<reference evidence="2" key="1">
    <citation type="submission" date="2021-01" db="EMBL/GenBank/DDBJ databases">
        <title>Genomic Encyclopedia of Type Strains, Phase IV (KMG-IV): sequencing the most valuable type-strain genomes for metagenomic binning, comparative biology and taxonomic classification.</title>
        <authorList>
            <person name="Goeker M."/>
        </authorList>
    </citation>
    <scope>NUCLEOTIDE SEQUENCE</scope>
    <source>
        <strain evidence="2">DSM 21943</strain>
    </source>
</reference>
<sequence length="573" mass="65048">MSSVFDDEIVQMRITDLEYKFPEMTDAKIIEAIERIYLEEMGRPINKNIHIERMDGYSESSDAKGTAIVLTDTEDLNDVKEVVFISRGSVSTEDWIDNLLSIGVGTGGAGYARDTKNYLDQVTEQYKLEDDTPIYALAHSKGHNTVAAIQLSDDYFSQLNTFNGAQANAVQQIRYDEDFRRAVEREFNLTRLNTEAVQSIPPKELEAFAKEYYKDKEAGINQTRSKSDFLYALDSFPWMFVVGDVTTYRTDHENKGFVGPMEVIPQEDLQALLEFLAPYGHVYAEKGITGVMDEAFNDALAFYKDNPSSDPLDFDTMKSTVSVLVDELGEAGYLSEEDASQLRWELRLVLTDIEAIYKRVHEGEGTPFMRLLEDALFTGVLFKFSTEQRLASINTLFEGVAQAAEEHHKLEALMNEIAEGKSYHGGDLYLEGSAGGDEIKLNLSKTLDAYETVQRILDEQDKRLERYLAMVEHEYIDFYEQKKKQLASKMSLIESNYRSYQHLLPISYSGLITNLQFRESFLPLVGAPLEGVAFLVKLNRESTEEKAKAMRESVEEMFDVDHNVADMFAYLSG</sequence>